<dbReference type="Gene3D" id="3.50.50.60">
    <property type="entry name" value="FAD/NAD(P)-binding domain"/>
    <property type="match status" value="1"/>
</dbReference>
<reference evidence="2 3" key="1">
    <citation type="submission" date="2018-07" db="EMBL/GenBank/DDBJ databases">
        <title>Genomic Encyclopedia of Type Strains, Phase IV (KMG-IV): sequencing the most valuable type-strain genomes for metagenomic binning, comparative biology and taxonomic classification.</title>
        <authorList>
            <person name="Goeker M."/>
        </authorList>
    </citation>
    <scope>NUCLEOTIDE SEQUENCE [LARGE SCALE GENOMIC DNA]</scope>
    <source>
        <strain evidence="2 3">DSM 101478</strain>
    </source>
</reference>
<evidence type="ECO:0000313" key="2">
    <source>
        <dbReference type="EMBL" id="RDK85465.1"/>
    </source>
</evidence>
<sequence>MKVAIVGFGPRGLACLENLVLASSQIAQSKRVTIVLFEPSEAIGTGKAWRLDQPETNYINISNRALLDLQGRERIVWEGMEVPAFPSYASWCLENDTIFDPDTDKDQFPPRSQMGTYLHHRAKSICKVLLAAQRATLVQQEVKRLSYNPKTVTLYTQNERYTVDECLLTLGHLPTTNSDETKKFKRHAKKEKPIYIHNPYQHTLAHEDLGVRNLFIKGFGLTMLDVMRQHTNYKFGKFQHKKGSHYLTFKAATGCIRKIIPYSDDGLALIPKPYSKSIDAKFTPNKEQQNRFELNIRNHLSQPKQCNDARFFTDAFATVATEIYTAICQTNYTQEELQQVTVQLLEASSTQHPSLLDTSLPVVTYIKKSIEMAMGQAEPTLDYTIGQVWRHLQPIMYRLFAFSGLPGKVIKAIVDIDEGTKRYSYGPPVKSMLQLLALEEAGIVDLRFVNDPEINCISRGWQLKTNDLTVTAGMLCNSVMEPPVLRQLDHPLITSLQEQGLVQEVYEGLGIATRPDGTARAPAHPDHRVPIAVLGRNAKGSVLGTDAILECFSPETKDWALGAAQAIH</sequence>
<dbReference type="Proteomes" id="UP000255317">
    <property type="component" value="Unassembled WGS sequence"/>
</dbReference>
<dbReference type="Pfam" id="PF13454">
    <property type="entry name" value="NAD_binding_9"/>
    <property type="match status" value="1"/>
</dbReference>
<dbReference type="SUPFAM" id="SSF51905">
    <property type="entry name" value="FAD/NAD(P)-binding domain"/>
    <property type="match status" value="1"/>
</dbReference>
<evidence type="ECO:0000313" key="3">
    <source>
        <dbReference type="Proteomes" id="UP000255317"/>
    </source>
</evidence>
<dbReference type="PANTHER" id="PTHR40254:SF1">
    <property type="entry name" value="BLR0577 PROTEIN"/>
    <property type="match status" value="1"/>
</dbReference>
<proteinExistence type="predicted"/>
<dbReference type="InterPro" id="IPR036188">
    <property type="entry name" value="FAD/NAD-bd_sf"/>
</dbReference>
<dbReference type="InterPro" id="IPR052189">
    <property type="entry name" value="L-asp_N-monooxygenase_NS-form"/>
</dbReference>
<evidence type="ECO:0000259" key="1">
    <source>
        <dbReference type="Pfam" id="PF13454"/>
    </source>
</evidence>
<gene>
    <name evidence="2" type="ORF">C8D94_103292</name>
</gene>
<name>A0A370QAS4_9FLAO</name>
<accession>A0A370QAS4</accession>
<protein>
    <submittedName>
        <fullName evidence="2">FAD-NAD(P)-binding protein</fullName>
    </submittedName>
</protein>
<keyword evidence="3" id="KW-1185">Reference proteome</keyword>
<dbReference type="InterPro" id="IPR038732">
    <property type="entry name" value="HpyO/CreE_NAD-binding"/>
</dbReference>
<comment type="caution">
    <text evidence="2">The sequence shown here is derived from an EMBL/GenBank/DDBJ whole genome shotgun (WGS) entry which is preliminary data.</text>
</comment>
<dbReference type="RefSeq" id="WP_115123884.1">
    <property type="nucleotide sequence ID" value="NZ_QRAO01000003.1"/>
</dbReference>
<dbReference type="EMBL" id="QRAO01000003">
    <property type="protein sequence ID" value="RDK85465.1"/>
    <property type="molecule type" value="Genomic_DNA"/>
</dbReference>
<feature type="domain" description="FAD-dependent urate hydroxylase HpyO/Asp monooxygenase CreE-like FAD/NAD(P)-binding" evidence="1">
    <location>
        <begin position="4"/>
        <end position="172"/>
    </location>
</feature>
<dbReference type="OrthoDB" id="6309046at2"/>
<dbReference type="PANTHER" id="PTHR40254">
    <property type="entry name" value="BLR0577 PROTEIN"/>
    <property type="match status" value="1"/>
</dbReference>
<organism evidence="2 3">
    <name type="scientific">Marinirhabdus gelatinilytica</name>
    <dbReference type="NCBI Taxonomy" id="1703343"/>
    <lineage>
        <taxon>Bacteria</taxon>
        <taxon>Pseudomonadati</taxon>
        <taxon>Bacteroidota</taxon>
        <taxon>Flavobacteriia</taxon>
        <taxon>Flavobacteriales</taxon>
        <taxon>Flavobacteriaceae</taxon>
    </lineage>
</organism>
<dbReference type="AlphaFoldDB" id="A0A370QAS4"/>